<sequence length="83" mass="9601">MELYPWSDGIKRSALVKIATGTLVRTIRKLQLNEPATVCMMEYPHWLEAVIPKLPPWGWWKASREQRKTKLHVGALEDTDSNI</sequence>
<accession>A0A0V1IBU0</accession>
<dbReference type="Proteomes" id="UP000054805">
    <property type="component" value="Unassembled WGS sequence"/>
</dbReference>
<comment type="caution">
    <text evidence="1">The sequence shown here is derived from an EMBL/GenBank/DDBJ whole genome shotgun (WGS) entry which is preliminary data.</text>
</comment>
<reference evidence="1 2" key="1">
    <citation type="submission" date="2015-01" db="EMBL/GenBank/DDBJ databases">
        <title>Evolution of Trichinella species and genotypes.</title>
        <authorList>
            <person name="Korhonen P.K."/>
            <person name="Edoardo P."/>
            <person name="Giuseppe L.R."/>
            <person name="Gasser R.B."/>
        </authorList>
    </citation>
    <scope>NUCLEOTIDE SEQUENCE [LARGE SCALE GENOMIC DNA]</scope>
    <source>
        <strain evidence="1">ISS588</strain>
    </source>
</reference>
<gene>
    <name evidence="1" type="ORF">T4B_10720</name>
</gene>
<dbReference type="EMBL" id="JYDS01000246">
    <property type="protein sequence ID" value="KRZ20250.1"/>
    <property type="molecule type" value="Genomic_DNA"/>
</dbReference>
<name>A0A0V1IBU0_TRIPS</name>
<evidence type="ECO:0000313" key="1">
    <source>
        <dbReference type="EMBL" id="KRZ20250.1"/>
    </source>
</evidence>
<organism evidence="1 2">
    <name type="scientific">Trichinella pseudospiralis</name>
    <name type="common">Parasitic roundworm</name>
    <dbReference type="NCBI Taxonomy" id="6337"/>
    <lineage>
        <taxon>Eukaryota</taxon>
        <taxon>Metazoa</taxon>
        <taxon>Ecdysozoa</taxon>
        <taxon>Nematoda</taxon>
        <taxon>Enoplea</taxon>
        <taxon>Dorylaimia</taxon>
        <taxon>Trichinellida</taxon>
        <taxon>Trichinellidae</taxon>
        <taxon>Trichinella</taxon>
    </lineage>
</organism>
<protein>
    <submittedName>
        <fullName evidence="1">Uncharacterized protein</fullName>
    </submittedName>
</protein>
<evidence type="ECO:0000313" key="2">
    <source>
        <dbReference type="Proteomes" id="UP000054805"/>
    </source>
</evidence>
<dbReference type="AlphaFoldDB" id="A0A0V1IBU0"/>
<proteinExistence type="predicted"/>
<keyword evidence="2" id="KW-1185">Reference proteome</keyword>